<keyword evidence="4" id="KW-0103">Bromodomain</keyword>
<dbReference type="FunCoup" id="A0A2R6Q8Z4">
    <property type="interactions" value="3131"/>
</dbReference>
<protein>
    <submittedName>
        <fullName evidence="9">ATP-dependent helicase</fullName>
    </submittedName>
</protein>
<gene>
    <name evidence="9" type="ORF">CEY00_Acc20216</name>
</gene>
<dbReference type="GO" id="GO:0016787">
    <property type="term" value="F:hydrolase activity"/>
    <property type="evidence" value="ECO:0007669"/>
    <property type="project" value="UniProtKB-KW"/>
</dbReference>
<name>A0A2R6Q8Z4_ACTCC</name>
<evidence type="ECO:0000256" key="3">
    <source>
        <dbReference type="ARBA" id="ARBA00023015"/>
    </source>
</evidence>
<evidence type="ECO:0000256" key="1">
    <source>
        <dbReference type="ARBA" id="ARBA00004123"/>
    </source>
</evidence>
<dbReference type="PROSITE" id="PS51194">
    <property type="entry name" value="HELICASE_CTER"/>
    <property type="match status" value="1"/>
</dbReference>
<dbReference type="EMBL" id="NKQK01000018">
    <property type="protein sequence ID" value="PSS04366.1"/>
    <property type="molecule type" value="Genomic_DNA"/>
</dbReference>
<feature type="region of interest" description="Disordered" evidence="6">
    <location>
        <begin position="608"/>
        <end position="643"/>
    </location>
</feature>
<feature type="compositionally biased region" description="Polar residues" evidence="6">
    <location>
        <begin position="420"/>
        <end position="486"/>
    </location>
</feature>
<evidence type="ECO:0000256" key="6">
    <source>
        <dbReference type="SAM" id="MobiDB-lite"/>
    </source>
</evidence>
<keyword evidence="10" id="KW-1185">Reference proteome</keyword>
<dbReference type="Gene3D" id="1.20.920.10">
    <property type="entry name" value="Bromodomain-like"/>
    <property type="match status" value="1"/>
</dbReference>
<feature type="compositionally biased region" description="Polar residues" evidence="6">
    <location>
        <begin position="315"/>
        <end position="335"/>
    </location>
</feature>
<feature type="compositionally biased region" description="Polar residues" evidence="6">
    <location>
        <begin position="217"/>
        <end position="229"/>
    </location>
</feature>
<dbReference type="OrthoDB" id="6017at2759"/>
<feature type="region of interest" description="Disordered" evidence="6">
    <location>
        <begin position="558"/>
        <end position="580"/>
    </location>
</feature>
<sequence length="2038" mass="227915">MQSGGGAQQGHGGHGRSTAAAGPPSSSASPSSSSSAVSAPHLGFDSIQQYQQQQQRQSLQQQLLRKPEGNEAILAYQAGGLHGLLGGGNFASSSGVMQLPQQSKKFIDLSQQNSAAHIREEGQNRSQGIEQQMMNPVQQANLQYAFQAAQPKSAPGMQSQQQAKMGMVGPLSGKDQNTRMGNLKMQELMSIHVATQAHASSSQKQPEHFGRAEKQTEQSQPAVSDQRSNPKPPIQPTSMGHFMQANVVRPIQAPQTQQTIHNNANSQLAMNAQIQAMQALARERNIDLSLPANANLVAQLIPLMQSRMLAQQKTNENNMGAQSSPGSLPKQQVASPQIARESSPHQNSSSDMSGQSGSSKARQTVAPGPFGTTSNATTVNNANNITAQQRSANGRENQVPPRQTMLIGNGMPPMHPPQSPLNLNQGLDRSSHSKSMSTGPETLQIQHARQVNRSSPQSAASISDGSLGNSFSSQGGTVPQMQQQRTGFTKQQLHVLKAQILAFRRLKKGDATLPQELLRAIAPPPLETQLQQVPLLTGTSTKDRSVGENAEARVKQLEASETDPQVVASSSGLKDSKEETFAGDEKATALKDHSQVMTSLTKETLPVVPSGKEEQETAIFPVKPEPEVERSNQKTPFRSDLSVDRGKAVAPQVAVSETLQAKKPLQASNASQPKDVGSTRKYHGPLFDFPFFTRKHDAFGSAMMVNNNNLTFAYDVKDLLLEEGMEVLTKKRTENLRKISGLLAVNLERKRIRPDLVLRLQIEEKKLRLMDLQARLRDEVDQQQQEIMAMPDRPYRKFVRLCERQRMDLTRQVQASQKAMREKQLKSIFQWRKKLLEAHWSIRDARTARNRGVAKYHEKMLREFSKRKDDDRNKRMEALKNNDVERYREMLLEQQTSIPGEAAERYNVLSSFLTQTEEYLQKLGSKITATKNQQEVEEAANTAANAARAQGLSEEEVRAAAACAGEEVTIRNRFSEMNAPKDNSSVSKYYHLAHAVTERVTRQPSMLRAGTLRDYQLVGLQWMLSLYNNKLNGILADEMGLGKTVQKCRMSAIQSSIYDWIKTTGTLRVDPEDEKRRVQKNPMYQPKTYKPLNNRCMELRKVCNHPLLTYPYFNDLSKDFLVRSCGKLWIMDRILIKLQRTGHRVLLFSTMTKLLDLLEEYLQWRRLVYRRIDGTTSLEDRESAIVDFNSPGTDCFIFLLSIRAAGRGLNLQTADTVIIYDPDPNPKNEEQAVARAHRIGQTREVKVIYMEAVVDKISSHQKEDEFRSGGVVDSEDDLAGKDRYVGSIESLIRNNIQQYKIDMADEVINAGRFDQRTTHEERRLTLETLLHDEERYQETVHDVPSLQEVNRMIARSEEEVELFDQMDEEFDWAEEMTRYDQVPKWIRASTREVNATVASLSKKPSKNTLLSGGIGMESSEMNPDLTEKRRGRPKGRKFPNYRELDDDNGEFSEASSEERNEYSAQEEEEDIGDFEEEEYTGAIGAAPVNKDQSEEDGPVCTGGYDYPRASENTKHDHGVEEAGSSGSSSDSQRSTQMVSLSISSKKFGSLSALDSRPSSLSKRLPDELEEGEIALSGDSHVDLQQSGSWIQDRDEGEDEQVLQPKIRRKRSIRLRPRLTNTAERQEEKYPKEKPNLHLGDSSQLPFQVDHKYEPQFVNDSEPRTPGEPNVLKNDQSESSLKSRRNLPLRRTANSSKLHAPKSGRLDSMSAPAPSGDAGEHSRGSWDGKVMNSSGTSNDGRKMSDVIQRRCKNVISKFQKRIDKEGPQIVPLLTDLWKRIENSSYLSGPANNLLDLRKIDQRIERFEYNGVMELVFDVQFMLKSAMQYFGFSHEVRSEARKVHDLFFDILKIAFPDTDFREARNALSFASSVATSTPAPSVRQPVAGQSKRHKPINEVELDPSPPQKPRSVPSGEDTRLTRSHMPPNESRILSSKEQQDDLRFLTHPGELVVCKRKRNDREKSALKPGNGSAGPGSPRSVGRSTRSPGQGPIPKETRSSQRFGLQQPPQQVNSGNGIVGWANPVKRLRTDAGKRRPSHL</sequence>
<feature type="compositionally biased region" description="Low complexity" evidence="6">
    <location>
        <begin position="48"/>
        <end position="60"/>
    </location>
</feature>
<feature type="compositionally biased region" description="Gly residues" evidence="6">
    <location>
        <begin position="1"/>
        <end position="12"/>
    </location>
</feature>
<dbReference type="GO" id="GO:0048731">
    <property type="term" value="P:system development"/>
    <property type="evidence" value="ECO:0007669"/>
    <property type="project" value="UniProtKB-ARBA"/>
</dbReference>
<feature type="compositionally biased region" description="Acidic residues" evidence="6">
    <location>
        <begin position="1464"/>
        <end position="1479"/>
    </location>
</feature>
<keyword evidence="9" id="KW-0347">Helicase</keyword>
<feature type="compositionally biased region" description="Low complexity" evidence="6">
    <location>
        <begin position="1869"/>
        <end position="1880"/>
    </location>
</feature>
<dbReference type="Gene3D" id="3.40.50.300">
    <property type="entry name" value="P-loop containing nucleotide triphosphate hydrolases"/>
    <property type="match status" value="1"/>
</dbReference>
<evidence type="ECO:0000256" key="4">
    <source>
        <dbReference type="ARBA" id="ARBA00023117"/>
    </source>
</evidence>
<dbReference type="InterPro" id="IPR038718">
    <property type="entry name" value="SNF2-like_sf"/>
</dbReference>
<dbReference type="SMART" id="SM00490">
    <property type="entry name" value="HELICc"/>
    <property type="match status" value="1"/>
</dbReference>
<dbReference type="GO" id="GO:0004386">
    <property type="term" value="F:helicase activity"/>
    <property type="evidence" value="ECO:0007669"/>
    <property type="project" value="UniProtKB-KW"/>
</dbReference>
<dbReference type="Pfam" id="PF00271">
    <property type="entry name" value="Helicase_C"/>
    <property type="match status" value="1"/>
</dbReference>
<feature type="compositionally biased region" description="Basic and acidic residues" evidence="6">
    <location>
        <begin position="1511"/>
        <end position="1520"/>
    </location>
</feature>
<feature type="region of interest" description="Disordered" evidence="6">
    <location>
        <begin position="660"/>
        <end position="679"/>
    </location>
</feature>
<feature type="region of interest" description="Disordered" evidence="6">
    <location>
        <begin position="1"/>
        <end position="60"/>
    </location>
</feature>
<dbReference type="GO" id="GO:0006355">
    <property type="term" value="P:regulation of DNA-templated transcription"/>
    <property type="evidence" value="ECO:0007669"/>
    <property type="project" value="InterPro"/>
</dbReference>
<accession>A0A2R6Q8Z4</accession>
<keyword evidence="2" id="KW-0378">Hydrolase</keyword>
<feature type="compositionally biased region" description="Basic and acidic residues" evidence="6">
    <location>
        <begin position="205"/>
        <end position="216"/>
    </location>
</feature>
<dbReference type="InterPro" id="IPR036427">
    <property type="entry name" value="Bromodomain-like_sf"/>
</dbReference>
<evidence type="ECO:0000313" key="9">
    <source>
        <dbReference type="EMBL" id="PSS04366.1"/>
    </source>
</evidence>
<feature type="region of interest" description="Disordered" evidence="6">
    <location>
        <begin position="1869"/>
        <end position="2038"/>
    </location>
</feature>
<dbReference type="Pfam" id="PF00176">
    <property type="entry name" value="SNF2-rel_dom"/>
    <property type="match status" value="1"/>
</dbReference>
<keyword evidence="5" id="KW-0539">Nucleus</keyword>
<feature type="domain" description="Helicase C-terminal" evidence="7">
    <location>
        <begin position="1130"/>
        <end position="1307"/>
    </location>
</feature>
<feature type="domain" description="QLQ" evidence="8">
    <location>
        <begin position="487"/>
        <end position="523"/>
    </location>
</feature>
<keyword evidence="9" id="KW-0547">Nucleotide-binding</keyword>
<dbReference type="SMART" id="SM00951">
    <property type="entry name" value="QLQ"/>
    <property type="match status" value="1"/>
</dbReference>
<feature type="compositionally biased region" description="Basic and acidic residues" evidence="6">
    <location>
        <begin position="1623"/>
        <end position="1635"/>
    </location>
</feature>
<evidence type="ECO:0000259" key="8">
    <source>
        <dbReference type="PROSITE" id="PS51666"/>
    </source>
</evidence>
<dbReference type="SUPFAM" id="SSF52540">
    <property type="entry name" value="P-loop containing nucleoside triphosphate hydrolases"/>
    <property type="match status" value="2"/>
</dbReference>
<evidence type="ECO:0000259" key="7">
    <source>
        <dbReference type="PROSITE" id="PS51194"/>
    </source>
</evidence>
<dbReference type="PROSITE" id="PS51666">
    <property type="entry name" value="QLQ"/>
    <property type="match status" value="1"/>
</dbReference>
<comment type="subcellular location">
    <subcellularLocation>
        <location evidence="1">Nucleus</location>
    </subcellularLocation>
</comment>
<dbReference type="GO" id="GO:0005524">
    <property type="term" value="F:ATP binding"/>
    <property type="evidence" value="ECO:0007669"/>
    <property type="project" value="InterPro"/>
</dbReference>
<dbReference type="PANTHER" id="PTHR10799">
    <property type="entry name" value="SNF2/RAD54 HELICASE FAMILY"/>
    <property type="match status" value="1"/>
</dbReference>
<dbReference type="CDD" id="cd18793">
    <property type="entry name" value="SF2_C_SNF"/>
    <property type="match status" value="1"/>
</dbReference>
<reference evidence="10" key="2">
    <citation type="journal article" date="2018" name="BMC Genomics">
        <title>A manually annotated Actinidia chinensis var. chinensis (kiwifruit) genome highlights the challenges associated with draft genomes and gene prediction in plants.</title>
        <authorList>
            <person name="Pilkington S.M."/>
            <person name="Crowhurst R."/>
            <person name="Hilario E."/>
            <person name="Nardozza S."/>
            <person name="Fraser L."/>
            <person name="Peng Y."/>
            <person name="Gunaseelan K."/>
            <person name="Simpson R."/>
            <person name="Tahir J."/>
            <person name="Deroles S.C."/>
            <person name="Templeton K."/>
            <person name="Luo Z."/>
            <person name="Davy M."/>
            <person name="Cheng C."/>
            <person name="McNeilage M."/>
            <person name="Scaglione D."/>
            <person name="Liu Y."/>
            <person name="Zhang Q."/>
            <person name="Datson P."/>
            <person name="De Silva N."/>
            <person name="Gardiner S.E."/>
            <person name="Bassett H."/>
            <person name="Chagne D."/>
            <person name="McCallum J."/>
            <person name="Dzierzon H."/>
            <person name="Deng C."/>
            <person name="Wang Y.Y."/>
            <person name="Barron L."/>
            <person name="Manako K."/>
            <person name="Bowen J."/>
            <person name="Foster T.M."/>
            <person name="Erridge Z.A."/>
            <person name="Tiffin H."/>
            <person name="Waite C.N."/>
            <person name="Davies K.M."/>
            <person name="Grierson E.P."/>
            <person name="Laing W.A."/>
            <person name="Kirk R."/>
            <person name="Chen X."/>
            <person name="Wood M."/>
            <person name="Montefiori M."/>
            <person name="Brummell D.A."/>
            <person name="Schwinn K.E."/>
            <person name="Catanach A."/>
            <person name="Fullerton C."/>
            <person name="Li D."/>
            <person name="Meiyalaghan S."/>
            <person name="Nieuwenhuizen N."/>
            <person name="Read N."/>
            <person name="Prakash R."/>
            <person name="Hunter D."/>
            <person name="Zhang H."/>
            <person name="McKenzie M."/>
            <person name="Knabel M."/>
            <person name="Harris A."/>
            <person name="Allan A.C."/>
            <person name="Gleave A."/>
            <person name="Chen A."/>
            <person name="Janssen B.J."/>
            <person name="Plunkett B."/>
            <person name="Ampomah-Dwamena C."/>
            <person name="Voogd C."/>
            <person name="Leif D."/>
            <person name="Lafferty D."/>
            <person name="Souleyre E.J.F."/>
            <person name="Varkonyi-Gasic E."/>
            <person name="Gambi F."/>
            <person name="Hanley J."/>
            <person name="Yao J.L."/>
            <person name="Cheung J."/>
            <person name="David K.M."/>
            <person name="Warren B."/>
            <person name="Marsh K."/>
            <person name="Snowden K.C."/>
            <person name="Lin-Wang K."/>
            <person name="Brian L."/>
            <person name="Martinez-Sanchez M."/>
            <person name="Wang M."/>
            <person name="Ileperuma N."/>
            <person name="Macnee N."/>
            <person name="Campin R."/>
            <person name="McAtee P."/>
            <person name="Drummond R.S.M."/>
            <person name="Espley R.V."/>
            <person name="Ireland H.S."/>
            <person name="Wu R."/>
            <person name="Atkinson R.G."/>
            <person name="Karunairetnam S."/>
            <person name="Bulley S."/>
            <person name="Chunkath S."/>
            <person name="Hanley Z."/>
            <person name="Storey R."/>
            <person name="Thrimawithana A.H."/>
            <person name="Thomson S."/>
            <person name="David C."/>
            <person name="Testolin R."/>
            <person name="Huang H."/>
            <person name="Hellens R.P."/>
            <person name="Schaffer R.J."/>
        </authorList>
    </citation>
    <scope>NUCLEOTIDE SEQUENCE [LARGE SCALE GENOMIC DNA]</scope>
    <source>
        <strain evidence="10">cv. Red5</strain>
    </source>
</reference>
<dbReference type="InterPro" id="IPR014978">
    <property type="entry name" value="Gln-Leu-Gln_QLQ"/>
</dbReference>
<feature type="compositionally biased region" description="Low complexity" evidence="6">
    <location>
        <begin position="372"/>
        <end position="387"/>
    </location>
</feature>
<feature type="compositionally biased region" description="Low complexity" evidence="6">
    <location>
        <begin position="17"/>
        <end position="40"/>
    </location>
</feature>
<dbReference type="InterPro" id="IPR001650">
    <property type="entry name" value="Helicase_C-like"/>
</dbReference>
<dbReference type="FunFam" id="1.20.5.170:FF:000100">
    <property type="entry name" value="ATP-dependent helicase BRM"/>
    <property type="match status" value="1"/>
</dbReference>
<dbReference type="InterPro" id="IPR049730">
    <property type="entry name" value="SNF2/RAD54-like_C"/>
</dbReference>
<feature type="region of interest" description="Disordered" evidence="6">
    <location>
        <begin position="1656"/>
        <end position="1741"/>
    </location>
</feature>
<dbReference type="Gene3D" id="3.40.50.10810">
    <property type="entry name" value="Tandem AAA-ATPase domain"/>
    <property type="match status" value="1"/>
</dbReference>
<feature type="region of interest" description="Disordered" evidence="6">
    <location>
        <begin position="194"/>
        <end position="239"/>
    </location>
</feature>
<feature type="compositionally biased region" description="Basic residues" evidence="6">
    <location>
        <begin position="1605"/>
        <end position="1616"/>
    </location>
</feature>
<dbReference type="Proteomes" id="UP000241394">
    <property type="component" value="Chromosome LG18"/>
</dbReference>
<keyword evidence="9" id="KW-0067">ATP-binding</keyword>
<proteinExistence type="predicted"/>
<dbReference type="Gene3D" id="1.20.5.170">
    <property type="match status" value="1"/>
</dbReference>
<dbReference type="SUPFAM" id="SSF47370">
    <property type="entry name" value="Bromodomain"/>
    <property type="match status" value="1"/>
</dbReference>
<dbReference type="InterPro" id="IPR001487">
    <property type="entry name" value="Bromodomain"/>
</dbReference>
<feature type="region of interest" description="Disordered" evidence="6">
    <location>
        <begin position="315"/>
        <end position="486"/>
    </location>
</feature>
<evidence type="ECO:0000256" key="2">
    <source>
        <dbReference type="ARBA" id="ARBA00022801"/>
    </source>
</evidence>
<feature type="compositionally biased region" description="Polar residues" evidence="6">
    <location>
        <begin position="1998"/>
        <end position="2014"/>
    </location>
</feature>
<feature type="region of interest" description="Disordered" evidence="6">
    <location>
        <begin position="1399"/>
        <end position="1642"/>
    </location>
</feature>
<feature type="compositionally biased region" description="Low complexity" evidence="6">
    <location>
        <begin position="1524"/>
        <end position="1539"/>
    </location>
</feature>
<dbReference type="InterPro" id="IPR000330">
    <property type="entry name" value="SNF2_N"/>
</dbReference>
<comment type="caution">
    <text evidence="9">The sequence shown here is derived from an EMBL/GenBank/DDBJ whole genome shotgun (WGS) entry which is preliminary data.</text>
</comment>
<dbReference type="Pfam" id="PF08880">
    <property type="entry name" value="QLQ"/>
    <property type="match status" value="1"/>
</dbReference>
<reference evidence="9 10" key="1">
    <citation type="submission" date="2017-07" db="EMBL/GenBank/DDBJ databases">
        <title>An improved, manually edited Actinidia chinensis var. chinensis (kiwifruit) genome highlights the challenges associated with draft genomes and gene prediction in plants.</title>
        <authorList>
            <person name="Pilkington S."/>
            <person name="Crowhurst R."/>
            <person name="Hilario E."/>
            <person name="Nardozza S."/>
            <person name="Fraser L."/>
            <person name="Peng Y."/>
            <person name="Gunaseelan K."/>
            <person name="Simpson R."/>
            <person name="Tahir J."/>
            <person name="Deroles S."/>
            <person name="Templeton K."/>
            <person name="Luo Z."/>
            <person name="Davy M."/>
            <person name="Cheng C."/>
            <person name="Mcneilage M."/>
            <person name="Scaglione D."/>
            <person name="Liu Y."/>
            <person name="Zhang Q."/>
            <person name="Datson P."/>
            <person name="De Silva N."/>
            <person name="Gardiner S."/>
            <person name="Bassett H."/>
            <person name="Chagne D."/>
            <person name="Mccallum J."/>
            <person name="Dzierzon H."/>
            <person name="Deng C."/>
            <person name="Wang Y.-Y."/>
            <person name="Barron N."/>
            <person name="Manako K."/>
            <person name="Bowen J."/>
            <person name="Foster T."/>
            <person name="Erridge Z."/>
            <person name="Tiffin H."/>
            <person name="Waite C."/>
            <person name="Davies K."/>
            <person name="Grierson E."/>
            <person name="Laing W."/>
            <person name="Kirk R."/>
            <person name="Chen X."/>
            <person name="Wood M."/>
            <person name="Montefiori M."/>
            <person name="Brummell D."/>
            <person name="Schwinn K."/>
            <person name="Catanach A."/>
            <person name="Fullerton C."/>
            <person name="Li D."/>
            <person name="Meiyalaghan S."/>
            <person name="Nieuwenhuizen N."/>
            <person name="Read N."/>
            <person name="Prakash R."/>
            <person name="Hunter D."/>
            <person name="Zhang H."/>
            <person name="Mckenzie M."/>
            <person name="Knabel M."/>
            <person name="Harris A."/>
            <person name="Allan A."/>
            <person name="Chen A."/>
            <person name="Janssen B."/>
            <person name="Plunkett B."/>
            <person name="Dwamena C."/>
            <person name="Voogd C."/>
            <person name="Leif D."/>
            <person name="Lafferty D."/>
            <person name="Souleyre E."/>
            <person name="Varkonyi-Gasic E."/>
            <person name="Gambi F."/>
            <person name="Hanley J."/>
            <person name="Yao J.-L."/>
            <person name="Cheung J."/>
            <person name="David K."/>
            <person name="Warren B."/>
            <person name="Marsh K."/>
            <person name="Snowden K."/>
            <person name="Lin-Wang K."/>
            <person name="Brian L."/>
            <person name="Martinez-Sanchez M."/>
            <person name="Wang M."/>
            <person name="Ileperuma N."/>
            <person name="Macnee N."/>
            <person name="Campin R."/>
            <person name="Mcatee P."/>
            <person name="Drummond R."/>
            <person name="Espley R."/>
            <person name="Ireland H."/>
            <person name="Wu R."/>
            <person name="Atkinson R."/>
            <person name="Karunairetnam S."/>
            <person name="Bulley S."/>
            <person name="Chunkath S."/>
            <person name="Hanley Z."/>
            <person name="Storey R."/>
            <person name="Thrimawithana A."/>
            <person name="Thomson S."/>
            <person name="David C."/>
            <person name="Testolin R."/>
        </authorList>
    </citation>
    <scope>NUCLEOTIDE SEQUENCE [LARGE SCALE GENOMIC DNA]</scope>
    <source>
        <strain evidence="10">cv. Red5</strain>
        <tissue evidence="9">Young leaf</tissue>
    </source>
</reference>
<dbReference type="FunFam" id="1.20.920.10:FF:000038">
    <property type="entry name" value="Brahma1"/>
    <property type="match status" value="1"/>
</dbReference>
<feature type="compositionally biased region" description="Basic residues" evidence="6">
    <location>
        <begin position="1429"/>
        <end position="1439"/>
    </location>
</feature>
<dbReference type="FunFam" id="3.40.50.300:FF:000762">
    <property type="entry name" value="ATP-dependent helicase BRM"/>
    <property type="match status" value="1"/>
</dbReference>
<dbReference type="InterPro" id="IPR027417">
    <property type="entry name" value="P-loop_NTPase"/>
</dbReference>
<dbReference type="OMA" id="HNQAPKW"/>
<keyword evidence="3" id="KW-0805">Transcription regulation</keyword>
<keyword evidence="3" id="KW-0804">Transcription</keyword>
<dbReference type="GO" id="GO:0005634">
    <property type="term" value="C:nucleus"/>
    <property type="evidence" value="ECO:0007669"/>
    <property type="project" value="UniProtKB-SubCell"/>
</dbReference>
<evidence type="ECO:0000256" key="5">
    <source>
        <dbReference type="ARBA" id="ARBA00023242"/>
    </source>
</evidence>
<evidence type="ECO:0000313" key="10">
    <source>
        <dbReference type="Proteomes" id="UP000241394"/>
    </source>
</evidence>
<dbReference type="SMART" id="SM00297">
    <property type="entry name" value="BROMO"/>
    <property type="match status" value="1"/>
</dbReference>
<dbReference type="InParanoid" id="A0A2R6Q8Z4"/>
<dbReference type="Gramene" id="PSS04366">
    <property type="protein sequence ID" value="PSS04366"/>
    <property type="gene ID" value="CEY00_Acc20216"/>
</dbReference>
<dbReference type="STRING" id="1590841.A0A2R6Q8Z4"/>
<feature type="compositionally biased region" description="Low complexity" evidence="6">
    <location>
        <begin position="348"/>
        <end position="359"/>
    </location>
</feature>
<organism evidence="9 10">
    <name type="scientific">Actinidia chinensis var. chinensis</name>
    <name type="common">Chinese soft-hair kiwi</name>
    <dbReference type="NCBI Taxonomy" id="1590841"/>
    <lineage>
        <taxon>Eukaryota</taxon>
        <taxon>Viridiplantae</taxon>
        <taxon>Streptophyta</taxon>
        <taxon>Embryophyta</taxon>
        <taxon>Tracheophyta</taxon>
        <taxon>Spermatophyta</taxon>
        <taxon>Magnoliopsida</taxon>
        <taxon>eudicotyledons</taxon>
        <taxon>Gunneridae</taxon>
        <taxon>Pentapetalae</taxon>
        <taxon>asterids</taxon>
        <taxon>Ericales</taxon>
        <taxon>Actinidiaceae</taxon>
        <taxon>Actinidia</taxon>
    </lineage>
</organism>